<gene>
    <name evidence="2" type="ORF">PCON_04147</name>
</gene>
<evidence type="ECO:0000259" key="1">
    <source>
        <dbReference type="Pfam" id="PF14479"/>
    </source>
</evidence>
<dbReference type="Pfam" id="PF14479">
    <property type="entry name" value="HeLo"/>
    <property type="match status" value="1"/>
</dbReference>
<dbReference type="AlphaFoldDB" id="U4LRS2"/>
<dbReference type="InterPro" id="IPR029498">
    <property type="entry name" value="HeLo_dom"/>
</dbReference>
<sequence>MDPIGISLGIPGLITLLISTALEGYQIFVTARALGDDFKELQRQFGVQRERLKDWAYATNRHANGLNSENRIADFLKQYPEKLELIANTLSQVAKVFADMQQMETTYGISIIEPATSIKSMS</sequence>
<keyword evidence="3" id="KW-1185">Reference proteome</keyword>
<feature type="domain" description="Prion-inhibition and propagation HeLo" evidence="1">
    <location>
        <begin position="5"/>
        <end position="110"/>
    </location>
</feature>
<dbReference type="Proteomes" id="UP000018144">
    <property type="component" value="Unassembled WGS sequence"/>
</dbReference>
<dbReference type="InterPro" id="IPR038305">
    <property type="entry name" value="HeLo_sf"/>
</dbReference>
<evidence type="ECO:0000313" key="3">
    <source>
        <dbReference type="Proteomes" id="UP000018144"/>
    </source>
</evidence>
<organism evidence="2 3">
    <name type="scientific">Pyronema omphalodes (strain CBS 100304)</name>
    <name type="common">Pyronema confluens</name>
    <dbReference type="NCBI Taxonomy" id="1076935"/>
    <lineage>
        <taxon>Eukaryota</taxon>
        <taxon>Fungi</taxon>
        <taxon>Dikarya</taxon>
        <taxon>Ascomycota</taxon>
        <taxon>Pezizomycotina</taxon>
        <taxon>Pezizomycetes</taxon>
        <taxon>Pezizales</taxon>
        <taxon>Pyronemataceae</taxon>
        <taxon>Pyronema</taxon>
    </lineage>
</organism>
<dbReference type="Gene3D" id="1.20.120.1020">
    <property type="entry name" value="Prion-inhibition and propagation, HeLo domain"/>
    <property type="match status" value="1"/>
</dbReference>
<accession>U4LRS2</accession>
<reference evidence="2 3" key="1">
    <citation type="journal article" date="2013" name="PLoS Genet.">
        <title>The genome and development-dependent transcriptomes of Pyronema confluens: a window into fungal evolution.</title>
        <authorList>
            <person name="Traeger S."/>
            <person name="Altegoer F."/>
            <person name="Freitag M."/>
            <person name="Gabaldon T."/>
            <person name="Kempken F."/>
            <person name="Kumar A."/>
            <person name="Marcet-Houben M."/>
            <person name="Poggeler S."/>
            <person name="Stajich J.E."/>
            <person name="Nowrousian M."/>
        </authorList>
    </citation>
    <scope>NUCLEOTIDE SEQUENCE [LARGE SCALE GENOMIC DNA]</scope>
    <source>
        <strain evidence="3">CBS 100304</strain>
        <tissue evidence="2">Vegetative mycelium</tissue>
    </source>
</reference>
<evidence type="ECO:0000313" key="2">
    <source>
        <dbReference type="EMBL" id="CCX34655.1"/>
    </source>
</evidence>
<dbReference type="EMBL" id="HF936597">
    <property type="protein sequence ID" value="CCX34655.1"/>
    <property type="molecule type" value="Genomic_DNA"/>
</dbReference>
<proteinExistence type="predicted"/>
<protein>
    <recommendedName>
        <fullName evidence="1">Prion-inhibition and propagation HeLo domain-containing protein</fullName>
    </recommendedName>
</protein>
<name>U4LRS2_PYROM</name>
<dbReference type="OrthoDB" id="20872at2759"/>